<dbReference type="PANTHER" id="PTHR20883">
    <property type="entry name" value="PHYTANOYL-COA DIOXYGENASE DOMAIN CONTAINING 1"/>
    <property type="match status" value="1"/>
</dbReference>
<dbReference type="GO" id="GO:0016706">
    <property type="term" value="F:2-oxoglutarate-dependent dioxygenase activity"/>
    <property type="evidence" value="ECO:0007669"/>
    <property type="project" value="UniProtKB-ARBA"/>
</dbReference>
<dbReference type="AlphaFoldDB" id="A0A7X3S9B7"/>
<comment type="caution">
    <text evidence="2">The sequence shown here is derived from an EMBL/GenBank/DDBJ whole genome shotgun (WGS) entry which is preliminary data.</text>
</comment>
<dbReference type="RefSeq" id="WP_160776854.1">
    <property type="nucleotide sequence ID" value="NZ_WUMV01000008.1"/>
</dbReference>
<evidence type="ECO:0000313" key="3">
    <source>
        <dbReference type="Proteomes" id="UP000433101"/>
    </source>
</evidence>
<dbReference type="PANTHER" id="PTHR20883:SF48">
    <property type="entry name" value="ECTOINE DIOXYGENASE"/>
    <property type="match status" value="1"/>
</dbReference>
<protein>
    <submittedName>
        <fullName evidence="2">Phytanoyl-CoA dioxygenase family protein</fullName>
    </submittedName>
</protein>
<evidence type="ECO:0000256" key="1">
    <source>
        <dbReference type="ARBA" id="ARBA00001954"/>
    </source>
</evidence>
<dbReference type="InterPro" id="IPR008775">
    <property type="entry name" value="Phytyl_CoA_dOase-like"/>
</dbReference>
<organism evidence="2 3">
    <name type="scientific">Stappia sediminis</name>
    <dbReference type="NCBI Taxonomy" id="2692190"/>
    <lineage>
        <taxon>Bacteria</taxon>
        <taxon>Pseudomonadati</taxon>
        <taxon>Pseudomonadota</taxon>
        <taxon>Alphaproteobacteria</taxon>
        <taxon>Hyphomicrobiales</taxon>
        <taxon>Stappiaceae</taxon>
        <taxon>Stappia</taxon>
    </lineage>
</organism>
<keyword evidence="2" id="KW-0223">Dioxygenase</keyword>
<reference evidence="2 3" key="1">
    <citation type="submission" date="2019-12" db="EMBL/GenBank/DDBJ databases">
        <authorList>
            <person name="Li M."/>
        </authorList>
    </citation>
    <scope>NUCLEOTIDE SEQUENCE [LARGE SCALE GENOMIC DNA]</scope>
    <source>
        <strain evidence="2 3">GBMRC 2046</strain>
    </source>
</reference>
<keyword evidence="3" id="KW-1185">Reference proteome</keyword>
<comment type="cofactor">
    <cofactor evidence="1">
        <name>Fe(2+)</name>
        <dbReference type="ChEBI" id="CHEBI:29033"/>
    </cofactor>
</comment>
<dbReference type="Proteomes" id="UP000433101">
    <property type="component" value="Unassembled WGS sequence"/>
</dbReference>
<proteinExistence type="predicted"/>
<sequence>MIKTPALSEEQIAAFERDGFVHVPGAFDAKDVETILAWTSEVMAMPEEPGRQWVYHEKSRNDGADLVNRIEKIAPFHEGYRQLTDILGEVASSALREPAALFKEKINFKMPGGGGFEPHQDAQAGWNDYAQDFVNVMLCLDEATVENGCLEVTAGHHKRGLLRGMEPLTEEDMEGMDFVHCPTKPGDLVLFDAYCPHRSAPNPTAASRRMYFATYNKASQGDHYDRYHADKHRNYPPDIERDPSRKYVYKV</sequence>
<dbReference type="Gene3D" id="2.60.120.620">
    <property type="entry name" value="q2cbj1_9rhob like domain"/>
    <property type="match status" value="1"/>
</dbReference>
<name>A0A7X3S9B7_9HYPH</name>
<accession>A0A7X3S9B7</accession>
<evidence type="ECO:0000313" key="2">
    <source>
        <dbReference type="EMBL" id="MXN66600.1"/>
    </source>
</evidence>
<keyword evidence="2" id="KW-0560">Oxidoreductase</keyword>
<dbReference type="SUPFAM" id="SSF51197">
    <property type="entry name" value="Clavaminate synthase-like"/>
    <property type="match status" value="1"/>
</dbReference>
<gene>
    <name evidence="2" type="ORF">GR183_16915</name>
</gene>
<dbReference type="Pfam" id="PF05721">
    <property type="entry name" value="PhyH"/>
    <property type="match status" value="1"/>
</dbReference>
<dbReference type="GO" id="GO:0005506">
    <property type="term" value="F:iron ion binding"/>
    <property type="evidence" value="ECO:0007669"/>
    <property type="project" value="UniProtKB-ARBA"/>
</dbReference>
<dbReference type="EMBL" id="WUMV01000008">
    <property type="protein sequence ID" value="MXN66600.1"/>
    <property type="molecule type" value="Genomic_DNA"/>
</dbReference>